<dbReference type="Proteomes" id="UP000194761">
    <property type="component" value="Unassembled WGS sequence"/>
</dbReference>
<gene>
    <name evidence="1" type="ORF">CA984_09605</name>
</gene>
<accession>A0A243RRZ1</accession>
<sequence>MSAWGVALFSDDTACDVRDAYRELIEDGVEDEEAVRRVLDGFGDALVDPDEGPVVWLALAWTQSKVGRLDATVRDRALGVIERGEGLERWQEEGSRLWPAGRPRSTRCGPSSPVLSRSASACVVRGGTSPI</sequence>
<evidence type="ECO:0000313" key="2">
    <source>
        <dbReference type="Proteomes" id="UP000194761"/>
    </source>
</evidence>
<organism evidence="1 2">
    <name type="scientific">Streptosporangium minutum</name>
    <dbReference type="NCBI Taxonomy" id="569862"/>
    <lineage>
        <taxon>Bacteria</taxon>
        <taxon>Bacillati</taxon>
        <taxon>Actinomycetota</taxon>
        <taxon>Actinomycetes</taxon>
        <taxon>Streptosporangiales</taxon>
        <taxon>Streptosporangiaceae</taxon>
        <taxon>Streptosporangium</taxon>
    </lineage>
</organism>
<reference evidence="1 2" key="1">
    <citation type="submission" date="2017-05" db="EMBL/GenBank/DDBJ databases">
        <title>Biotechnological potential of actinobacteria isolated from South African environments.</title>
        <authorList>
            <person name="Le Roes-Hill M."/>
            <person name="Prins A."/>
            <person name="Durrell K.A."/>
        </authorList>
    </citation>
    <scope>NUCLEOTIDE SEQUENCE [LARGE SCALE GENOMIC DNA]</scope>
    <source>
        <strain evidence="1">M26</strain>
    </source>
</reference>
<evidence type="ECO:0000313" key="1">
    <source>
        <dbReference type="EMBL" id="OUC97771.1"/>
    </source>
</evidence>
<protein>
    <recommendedName>
        <fullName evidence="3">DUF4259 domain-containing protein</fullName>
    </recommendedName>
</protein>
<dbReference type="EMBL" id="NGFP01000031">
    <property type="protein sequence ID" value="OUC97771.1"/>
    <property type="molecule type" value="Genomic_DNA"/>
</dbReference>
<dbReference type="AlphaFoldDB" id="A0A243RRZ1"/>
<name>A0A243RRZ1_9ACTN</name>
<proteinExistence type="predicted"/>
<evidence type="ECO:0008006" key="3">
    <source>
        <dbReference type="Google" id="ProtNLM"/>
    </source>
</evidence>
<keyword evidence="2" id="KW-1185">Reference proteome</keyword>
<comment type="caution">
    <text evidence="1">The sequence shown here is derived from an EMBL/GenBank/DDBJ whole genome shotgun (WGS) entry which is preliminary data.</text>
</comment>